<protein>
    <submittedName>
        <fullName evidence="1">Uncharacterized protein</fullName>
    </submittedName>
</protein>
<dbReference type="PATRIC" id="fig|45070.6.peg.1501"/>
<dbReference type="OrthoDB" id="5649225at2"/>
<reference evidence="1 2" key="1">
    <citation type="submission" date="2015-11" db="EMBL/GenBank/DDBJ databases">
        <title>Genomic analysis of 38 Legionella species identifies large and diverse effector repertoires.</title>
        <authorList>
            <person name="Burstein D."/>
            <person name="Amaro F."/>
            <person name="Zusman T."/>
            <person name="Lifshitz Z."/>
            <person name="Cohen O."/>
            <person name="Gilbert J.A."/>
            <person name="Pupko T."/>
            <person name="Shuman H.A."/>
            <person name="Segal G."/>
        </authorList>
    </citation>
    <scope>NUCLEOTIDE SEQUENCE [LARGE SCALE GENOMIC DNA]</scope>
    <source>
        <strain evidence="1 2">ATCC 49506</strain>
    </source>
</reference>
<dbReference type="STRING" id="45070.Lnau_1433"/>
<proteinExistence type="predicted"/>
<organism evidence="1 2">
    <name type="scientific">Legionella nautarum</name>
    <dbReference type="NCBI Taxonomy" id="45070"/>
    <lineage>
        <taxon>Bacteria</taxon>
        <taxon>Pseudomonadati</taxon>
        <taxon>Pseudomonadota</taxon>
        <taxon>Gammaproteobacteria</taxon>
        <taxon>Legionellales</taxon>
        <taxon>Legionellaceae</taxon>
        <taxon>Legionella</taxon>
    </lineage>
</organism>
<dbReference type="EMBL" id="LNYO01000013">
    <property type="protein sequence ID" value="KTD36449.1"/>
    <property type="molecule type" value="Genomic_DNA"/>
</dbReference>
<name>A0A0W0WVY2_9GAMM</name>
<evidence type="ECO:0000313" key="1">
    <source>
        <dbReference type="EMBL" id="KTD36449.1"/>
    </source>
</evidence>
<evidence type="ECO:0000313" key="2">
    <source>
        <dbReference type="Proteomes" id="UP000054725"/>
    </source>
</evidence>
<sequence length="929" mass="107000">MSLPLKALYISQLQYLEGQVVTPSGHEVKMVRLFDADGQEQVGYFKPIADDYPPLLAKYSVAASVALRLSLADRAAEERLVFDETGKKILGTLSFKLPDYKPLLSAGKNIPTDPKERELVCPSKETLIQYNVAELLVAAWRYKCDDRHPDNFSLFGLLDWDMILYHITHIMKGGRYIDGILKPIPKKGMSLKAEELDNFPNVLNRTHWPANTIPGNFNYYKHHQAAEAFQSLAGSVEFQEQMFEALLKELLSFDPEMLRVRLKEYLGDLPLDYSSLPSGPDYEREYPLLFNSETDKKSFVDHMVTVFQNEYDEFRSQVVYYQGCEENEYGIPVSGFAKFLRNKPSAYKKIQEWAANQNQKMEARELEKTAKEDLQKAKEPPVSQPILNAYDVAPEGHYDLERMKNNYHKFWRDSHVPILSSVIEEAKILANQVANELRTVPIPMPKKKRLEGEDQELAKAWMLLGEPEKINESEQIDCHPEHNLLRALIRFEQFFERFHILFSDYKNLDLGDLTVEKNNIFLEGMIKLIQNCEKDLDFILGNKELNVWSGQFTKFFEGLQCIYGGLNLQRHLSLEDQSLNAEVQHDYPALLKRKHTEDEVVNSCLTALFNWVSKLPAGQFDKYIKEIIEQDYQPSFYNVTANRGRKNPVLDYLQESANENSADRLATILSVSGLKSNSLNTQLIAHLIPKMLADTEQIDVNLLSVRTAFNKDEFDKLFYVQKAREFVLTDERFAHIYAKRNIFLLQDYMYEWVANMPRAEFQEMVLKAVTAYEGPWWNILMNRVRGETVRDYFDEAKNPGLSNERILAFIFAEGGITSTSLNPLLFKTILDAMKKDIKQKRSEKDENPDTGDIQSQEIAKGVKKTMLKLTQDLVLQAEISESHPCPLLASLEPYAKEKSYTLPALKKEERELDSDFVFVANSETEQPAF</sequence>
<comment type="caution">
    <text evidence="1">The sequence shown here is derived from an EMBL/GenBank/DDBJ whole genome shotgun (WGS) entry which is preliminary data.</text>
</comment>
<gene>
    <name evidence="1" type="ORF">Lnau_1433</name>
</gene>
<dbReference type="RefSeq" id="WP_058504442.1">
    <property type="nucleotide sequence ID" value="NZ_CAAAIF010000011.1"/>
</dbReference>
<dbReference type="Proteomes" id="UP000054725">
    <property type="component" value="Unassembled WGS sequence"/>
</dbReference>
<accession>A0A0W0WVY2</accession>
<dbReference type="AlphaFoldDB" id="A0A0W0WVY2"/>
<keyword evidence="2" id="KW-1185">Reference proteome</keyword>